<keyword evidence="1" id="KW-0813">Transport</keyword>
<dbReference type="HOGENOM" id="CLU_1058282_0_0_1"/>
<evidence type="ECO:0000256" key="7">
    <source>
        <dbReference type="ARBA" id="ARBA00023136"/>
    </source>
</evidence>
<dbReference type="GO" id="GO:0000329">
    <property type="term" value="C:fungal-type vacuole membrane"/>
    <property type="evidence" value="ECO:0007669"/>
    <property type="project" value="TreeGrafter"/>
</dbReference>
<feature type="domain" description="ABC transmembrane type-1" evidence="9">
    <location>
        <begin position="116"/>
        <end position="215"/>
    </location>
</feature>
<protein>
    <recommendedName>
        <fullName evidence="9">ABC transmembrane type-1 domain-containing protein</fullName>
    </recommendedName>
</protein>
<dbReference type="Pfam" id="PF00664">
    <property type="entry name" value="ABC_membrane"/>
    <property type="match status" value="1"/>
</dbReference>
<sequence length="263" mass="28000">MPLAASETPATASKAILIAETPTSATTASSRAGQWAREVWGGVEGFRGSGVMAGLVQAVDAVEEDEMEEQAIEGAAACGPSERSQAAPEACRGGEARAVGRTSGTAERAQECAGYYIGVYAAVALAGLVVTTLRWSSLYGGSIHASRVLYKRLLESVLFANIRFHDTVSRGRVLNRFGTDFEGTDSSLQDNSERTAMYSLSTATTIITVSVVAGKVYGQTFRDMRRLDSVMLPAVVTILRAFGASTKFMRDMLRCVDTNANPY</sequence>
<name>D8QKS5_SCHCM</name>
<dbReference type="KEGG" id="scm:SCHCO_01176824"/>
<dbReference type="VEuPathDB" id="FungiDB:SCHCODRAFT_01176824"/>
<dbReference type="InterPro" id="IPR036640">
    <property type="entry name" value="ABC1_TM_sf"/>
</dbReference>
<keyword evidence="5" id="KW-0067">ATP-binding</keyword>
<dbReference type="PANTHER" id="PTHR24223:SF353">
    <property type="entry name" value="ABC TRANSPORTER ATP-BINDING PROTEIN_PERMEASE VMR1-RELATED"/>
    <property type="match status" value="1"/>
</dbReference>
<evidence type="ECO:0000313" key="10">
    <source>
        <dbReference type="EMBL" id="EFI91394.1"/>
    </source>
</evidence>
<dbReference type="OrthoDB" id="6500128at2759"/>
<dbReference type="PANTHER" id="PTHR24223">
    <property type="entry name" value="ATP-BINDING CASSETTE SUB-FAMILY C"/>
    <property type="match status" value="1"/>
</dbReference>
<dbReference type="Gene3D" id="1.20.1560.10">
    <property type="entry name" value="ABC transporter type 1, transmembrane domain"/>
    <property type="match status" value="1"/>
</dbReference>
<keyword evidence="3" id="KW-0677">Repeat</keyword>
<keyword evidence="11" id="KW-1185">Reference proteome</keyword>
<evidence type="ECO:0000256" key="5">
    <source>
        <dbReference type="ARBA" id="ARBA00022840"/>
    </source>
</evidence>
<dbReference type="GO" id="GO:0005524">
    <property type="term" value="F:ATP binding"/>
    <property type="evidence" value="ECO:0007669"/>
    <property type="project" value="UniProtKB-KW"/>
</dbReference>
<organism evidence="11">
    <name type="scientific">Schizophyllum commune (strain H4-8 / FGSC 9210)</name>
    <name type="common">Split gill fungus</name>
    <dbReference type="NCBI Taxonomy" id="578458"/>
    <lineage>
        <taxon>Eukaryota</taxon>
        <taxon>Fungi</taxon>
        <taxon>Dikarya</taxon>
        <taxon>Basidiomycota</taxon>
        <taxon>Agaricomycotina</taxon>
        <taxon>Agaricomycetes</taxon>
        <taxon>Agaricomycetidae</taxon>
        <taxon>Agaricales</taxon>
        <taxon>Schizophyllaceae</taxon>
        <taxon>Schizophyllum</taxon>
    </lineage>
</organism>
<reference evidence="10 11" key="1">
    <citation type="journal article" date="2010" name="Nat. Biotechnol.">
        <title>Genome sequence of the model mushroom Schizophyllum commune.</title>
        <authorList>
            <person name="Ohm R.A."/>
            <person name="de Jong J.F."/>
            <person name="Lugones L.G."/>
            <person name="Aerts A."/>
            <person name="Kothe E."/>
            <person name="Stajich J.E."/>
            <person name="de Vries R.P."/>
            <person name="Record E."/>
            <person name="Levasseur A."/>
            <person name="Baker S.E."/>
            <person name="Bartholomew K.A."/>
            <person name="Coutinho P.M."/>
            <person name="Erdmann S."/>
            <person name="Fowler T.J."/>
            <person name="Gathman A.C."/>
            <person name="Lombard V."/>
            <person name="Henrissat B."/>
            <person name="Knabe N."/>
            <person name="Kuees U."/>
            <person name="Lilly W.W."/>
            <person name="Lindquist E."/>
            <person name="Lucas S."/>
            <person name="Magnuson J.K."/>
            <person name="Piumi F."/>
            <person name="Raudaskoski M."/>
            <person name="Salamov A."/>
            <person name="Schmutz J."/>
            <person name="Schwarze F.W.M.R."/>
            <person name="vanKuyk P.A."/>
            <person name="Horton J.S."/>
            <person name="Grigoriev I.V."/>
            <person name="Woesten H.A.B."/>
        </authorList>
    </citation>
    <scope>NUCLEOTIDE SEQUENCE [LARGE SCALE GENOMIC DNA]</scope>
    <source>
        <strain evidence="11">H4-8 / FGSC 9210</strain>
    </source>
</reference>
<proteinExistence type="predicted"/>
<evidence type="ECO:0000256" key="6">
    <source>
        <dbReference type="ARBA" id="ARBA00022989"/>
    </source>
</evidence>
<keyword evidence="2 8" id="KW-0812">Transmembrane</keyword>
<feature type="transmembrane region" description="Helical" evidence="8">
    <location>
        <begin position="113"/>
        <end position="133"/>
    </location>
</feature>
<evidence type="ECO:0000313" key="11">
    <source>
        <dbReference type="Proteomes" id="UP000007431"/>
    </source>
</evidence>
<evidence type="ECO:0000259" key="9">
    <source>
        <dbReference type="PROSITE" id="PS50929"/>
    </source>
</evidence>
<dbReference type="Proteomes" id="UP000007431">
    <property type="component" value="Unassembled WGS sequence"/>
</dbReference>
<dbReference type="STRING" id="578458.D8QKS5"/>
<gene>
    <name evidence="10" type="ORF">SCHCODRAFT_114446</name>
</gene>
<keyword evidence="7 8" id="KW-0472">Membrane</keyword>
<evidence type="ECO:0000256" key="4">
    <source>
        <dbReference type="ARBA" id="ARBA00022741"/>
    </source>
</evidence>
<feature type="transmembrane region" description="Helical" evidence="8">
    <location>
        <begin position="196"/>
        <end position="217"/>
    </location>
</feature>
<feature type="non-terminal residue" evidence="10">
    <location>
        <position position="263"/>
    </location>
</feature>
<dbReference type="InParanoid" id="D8QKS5"/>
<accession>D8QKS5</accession>
<dbReference type="eggNOG" id="KOG0054">
    <property type="taxonomic scope" value="Eukaryota"/>
</dbReference>
<dbReference type="EMBL" id="GL377317">
    <property type="protein sequence ID" value="EFI91394.1"/>
    <property type="molecule type" value="Genomic_DNA"/>
</dbReference>
<dbReference type="InterPro" id="IPR050173">
    <property type="entry name" value="ABC_transporter_C-like"/>
</dbReference>
<dbReference type="InterPro" id="IPR011527">
    <property type="entry name" value="ABC1_TM_dom"/>
</dbReference>
<evidence type="ECO:0000256" key="2">
    <source>
        <dbReference type="ARBA" id="ARBA00022692"/>
    </source>
</evidence>
<dbReference type="GeneID" id="9593025"/>
<keyword evidence="6 8" id="KW-1133">Transmembrane helix</keyword>
<dbReference type="PROSITE" id="PS50929">
    <property type="entry name" value="ABC_TM1F"/>
    <property type="match status" value="1"/>
</dbReference>
<dbReference type="AlphaFoldDB" id="D8QKS5"/>
<dbReference type="RefSeq" id="XP_003026297.1">
    <property type="nucleotide sequence ID" value="XM_003026251.1"/>
</dbReference>
<evidence type="ECO:0000256" key="8">
    <source>
        <dbReference type="SAM" id="Phobius"/>
    </source>
</evidence>
<evidence type="ECO:0000256" key="3">
    <source>
        <dbReference type="ARBA" id="ARBA00022737"/>
    </source>
</evidence>
<dbReference type="GO" id="GO:0140359">
    <property type="term" value="F:ABC-type transporter activity"/>
    <property type="evidence" value="ECO:0007669"/>
    <property type="project" value="InterPro"/>
</dbReference>
<dbReference type="SUPFAM" id="SSF90123">
    <property type="entry name" value="ABC transporter transmembrane region"/>
    <property type="match status" value="1"/>
</dbReference>
<evidence type="ECO:0000256" key="1">
    <source>
        <dbReference type="ARBA" id="ARBA00022448"/>
    </source>
</evidence>
<keyword evidence="4" id="KW-0547">Nucleotide-binding</keyword>